<name>A0A6J3Q0W8_TURTR</name>
<dbReference type="InterPro" id="IPR042530">
    <property type="entry name" value="EME1/EME2_C"/>
</dbReference>
<dbReference type="GeneID" id="117308139"/>
<dbReference type="Gene3D" id="1.10.150.670">
    <property type="entry name" value="Crossover junction endonuclease EME1, DNA-binding domain"/>
    <property type="match status" value="1"/>
</dbReference>
<dbReference type="AlphaFoldDB" id="A0A6J3Q0W8"/>
<accession>A0A6J3Q0W8</accession>
<gene>
    <name evidence="3" type="primary">EME2</name>
</gene>
<dbReference type="CTD" id="197342"/>
<keyword evidence="2" id="KW-1185">Reference proteome</keyword>
<proteinExistence type="predicted"/>
<dbReference type="GO" id="GO:0004519">
    <property type="term" value="F:endonuclease activity"/>
    <property type="evidence" value="ECO:0007669"/>
    <property type="project" value="UniProtKB-KW"/>
</dbReference>
<keyword evidence="3" id="KW-0255">Endonuclease</keyword>
<keyword evidence="3" id="KW-0378">Hydrolase</keyword>
<protein>
    <submittedName>
        <fullName evidence="3">Probable crossover junction endonuclease EME2 isoform X3</fullName>
    </submittedName>
</protein>
<dbReference type="Pfam" id="PF21292">
    <property type="entry name" value="EME1-MUS81_C"/>
    <property type="match status" value="1"/>
</dbReference>
<feature type="region of interest" description="Disordered" evidence="1">
    <location>
        <begin position="180"/>
        <end position="257"/>
    </location>
</feature>
<dbReference type="Proteomes" id="UP000245320">
    <property type="component" value="Chromosome 15"/>
</dbReference>
<evidence type="ECO:0000256" key="1">
    <source>
        <dbReference type="SAM" id="MobiDB-lite"/>
    </source>
</evidence>
<evidence type="ECO:0000313" key="3">
    <source>
        <dbReference type="RefSeq" id="XP_033695966.1"/>
    </source>
</evidence>
<organism evidence="2 3">
    <name type="scientific">Tursiops truncatus</name>
    <name type="common">Atlantic bottle-nosed dolphin</name>
    <name type="synonym">Delphinus truncatus</name>
    <dbReference type="NCBI Taxonomy" id="9739"/>
    <lineage>
        <taxon>Eukaryota</taxon>
        <taxon>Metazoa</taxon>
        <taxon>Chordata</taxon>
        <taxon>Craniata</taxon>
        <taxon>Vertebrata</taxon>
        <taxon>Euteleostomi</taxon>
        <taxon>Mammalia</taxon>
        <taxon>Eutheria</taxon>
        <taxon>Laurasiatheria</taxon>
        <taxon>Artiodactyla</taxon>
        <taxon>Whippomorpha</taxon>
        <taxon>Cetacea</taxon>
        <taxon>Odontoceti</taxon>
        <taxon>Delphinidae</taxon>
        <taxon>Tursiops</taxon>
    </lineage>
</organism>
<keyword evidence="3" id="KW-0540">Nuclease</keyword>
<evidence type="ECO:0000313" key="2">
    <source>
        <dbReference type="Proteomes" id="UP000245320"/>
    </source>
</evidence>
<dbReference type="RefSeq" id="XP_033695966.1">
    <property type="nucleotide sequence ID" value="XM_033840075.1"/>
</dbReference>
<sequence length="257" mass="27710">MDPGAGGRGQRPGMGSSALRSLFICALGAGRESAGRESGRESVVAILEDAGADILMEALDALSCECRVEPERPAWSLGWSRVKPDPCSLSVPPEVWAADEQDRLLLLEPEEFLQGVVQLTQAVPGVAPPRAGQQPRRVARDGTGLRGACWQQIRQFNCVSPAVANAVVAAFPSPCLLQQPQTRGTAADNMQSKLRKTQGRRRQQEEPTSHEAVLLTGSRPASQACSLSPDMLGQQLPRDFPEKESGCSHTRHRKQTD</sequence>
<dbReference type="Gene3D" id="3.40.1620.30">
    <property type="entry name" value="ERCC4, Mus81-Eme1 complex, nuclease domain, subdomain 1"/>
    <property type="match status" value="1"/>
</dbReference>
<reference evidence="3" key="1">
    <citation type="submission" date="2025-08" db="UniProtKB">
        <authorList>
            <consortium name="RefSeq"/>
        </authorList>
    </citation>
    <scope>IDENTIFICATION</scope>
    <source>
        <tissue evidence="3">Spleen</tissue>
    </source>
</reference>
<feature type="compositionally biased region" description="Polar residues" evidence="1">
    <location>
        <begin position="180"/>
        <end position="192"/>
    </location>
</feature>
<dbReference type="InterPro" id="IPR043086">
    <property type="entry name" value="EME1_nucdom_sub1"/>
</dbReference>